<dbReference type="EMBL" id="JABVXQ010000008">
    <property type="protein sequence ID" value="KAF6094713.1"/>
    <property type="molecule type" value="Genomic_DNA"/>
</dbReference>
<sequence>MIISSHSLPFLLLSHAPFAGRSHAPLLPPPLYWGSRGRSSYPLFLLLVSRLSKSIHILTVFEACLVPGHGAGPRDWEGRDSSSLSWLAGWHQAAVPSPLTLSRESDHSIIVTATNPLPTAHPTPLILGHPDLWL</sequence>
<protein>
    <submittedName>
        <fullName evidence="1">Uncharacterized protein</fullName>
    </submittedName>
</protein>
<gene>
    <name evidence="1" type="ORF">HJG60_011817</name>
</gene>
<comment type="caution">
    <text evidence="1">The sequence shown here is derived from an EMBL/GenBank/DDBJ whole genome shotgun (WGS) entry which is preliminary data.</text>
</comment>
<accession>A0A833ZE34</accession>
<evidence type="ECO:0000313" key="2">
    <source>
        <dbReference type="Proteomes" id="UP000664940"/>
    </source>
</evidence>
<evidence type="ECO:0000313" key="1">
    <source>
        <dbReference type="EMBL" id="KAF6094713.1"/>
    </source>
</evidence>
<name>A0A833ZE34_9CHIR</name>
<dbReference type="Proteomes" id="UP000664940">
    <property type="component" value="Unassembled WGS sequence"/>
</dbReference>
<dbReference type="AlphaFoldDB" id="A0A833ZE34"/>
<organism evidence="1 2">
    <name type="scientific">Phyllostomus discolor</name>
    <name type="common">pale spear-nosed bat</name>
    <dbReference type="NCBI Taxonomy" id="89673"/>
    <lineage>
        <taxon>Eukaryota</taxon>
        <taxon>Metazoa</taxon>
        <taxon>Chordata</taxon>
        <taxon>Craniata</taxon>
        <taxon>Vertebrata</taxon>
        <taxon>Euteleostomi</taxon>
        <taxon>Mammalia</taxon>
        <taxon>Eutheria</taxon>
        <taxon>Laurasiatheria</taxon>
        <taxon>Chiroptera</taxon>
        <taxon>Yangochiroptera</taxon>
        <taxon>Phyllostomidae</taxon>
        <taxon>Phyllostominae</taxon>
        <taxon>Phyllostomus</taxon>
    </lineage>
</organism>
<reference evidence="1 2" key="1">
    <citation type="journal article" date="2020" name="Nature">
        <title>Six reference-quality genomes reveal evolution of bat adaptations.</title>
        <authorList>
            <person name="Jebb D."/>
            <person name="Huang Z."/>
            <person name="Pippel M."/>
            <person name="Hughes G.M."/>
            <person name="Lavrichenko K."/>
            <person name="Devanna P."/>
            <person name="Winkler S."/>
            <person name="Jermiin L.S."/>
            <person name="Skirmuntt E.C."/>
            <person name="Katzourakis A."/>
            <person name="Burkitt-Gray L."/>
            <person name="Ray D.A."/>
            <person name="Sullivan K.A.M."/>
            <person name="Roscito J.G."/>
            <person name="Kirilenko B.M."/>
            <person name="Davalos L.M."/>
            <person name="Corthals A.P."/>
            <person name="Power M.L."/>
            <person name="Jones G."/>
            <person name="Ransome R.D."/>
            <person name="Dechmann D.K.N."/>
            <person name="Locatelli A.G."/>
            <person name="Puechmaille S.J."/>
            <person name="Fedrigo O."/>
            <person name="Jarvis E.D."/>
            <person name="Hiller M."/>
            <person name="Vernes S.C."/>
            <person name="Myers E.W."/>
            <person name="Teeling E.C."/>
        </authorList>
    </citation>
    <scope>NUCLEOTIDE SEQUENCE [LARGE SCALE GENOMIC DNA]</scope>
    <source>
        <strain evidence="1">Bat1K_MPI-CBG_1</strain>
    </source>
</reference>
<proteinExistence type="predicted"/>